<proteinExistence type="predicted"/>
<accession>A0A0E9S5F7</accession>
<reference evidence="1" key="2">
    <citation type="journal article" date="2015" name="Fish Shellfish Immunol.">
        <title>Early steps in the European eel (Anguilla anguilla)-Vibrio vulnificus interaction in the gills: Role of the RtxA13 toxin.</title>
        <authorList>
            <person name="Callol A."/>
            <person name="Pajuelo D."/>
            <person name="Ebbesson L."/>
            <person name="Teles M."/>
            <person name="MacKenzie S."/>
            <person name="Amaro C."/>
        </authorList>
    </citation>
    <scope>NUCLEOTIDE SEQUENCE</scope>
</reference>
<evidence type="ECO:0000313" key="1">
    <source>
        <dbReference type="EMBL" id="JAH36432.1"/>
    </source>
</evidence>
<dbReference type="AlphaFoldDB" id="A0A0E9S5F7"/>
<reference evidence="1" key="1">
    <citation type="submission" date="2014-11" db="EMBL/GenBank/DDBJ databases">
        <authorList>
            <person name="Amaro Gonzalez C."/>
        </authorList>
    </citation>
    <scope>NUCLEOTIDE SEQUENCE</scope>
</reference>
<sequence length="50" mass="6006">MDFLSVFFFNTDAILIFWSLQYGYHIRGKCSEHSAAAMFLKTWYLMFLML</sequence>
<dbReference type="EMBL" id="GBXM01072145">
    <property type="protein sequence ID" value="JAH36432.1"/>
    <property type="molecule type" value="Transcribed_RNA"/>
</dbReference>
<protein>
    <submittedName>
        <fullName evidence="1">Uncharacterized protein</fullName>
    </submittedName>
</protein>
<name>A0A0E9S5F7_ANGAN</name>
<organism evidence="1">
    <name type="scientific">Anguilla anguilla</name>
    <name type="common">European freshwater eel</name>
    <name type="synonym">Muraena anguilla</name>
    <dbReference type="NCBI Taxonomy" id="7936"/>
    <lineage>
        <taxon>Eukaryota</taxon>
        <taxon>Metazoa</taxon>
        <taxon>Chordata</taxon>
        <taxon>Craniata</taxon>
        <taxon>Vertebrata</taxon>
        <taxon>Euteleostomi</taxon>
        <taxon>Actinopterygii</taxon>
        <taxon>Neopterygii</taxon>
        <taxon>Teleostei</taxon>
        <taxon>Anguilliformes</taxon>
        <taxon>Anguillidae</taxon>
        <taxon>Anguilla</taxon>
    </lineage>
</organism>